<evidence type="ECO:0000256" key="1">
    <source>
        <dbReference type="ARBA" id="ARBA00022649"/>
    </source>
</evidence>
<accession>A0A6J6E7Q4</accession>
<gene>
    <name evidence="2" type="ORF">UFOPK1684_00613</name>
</gene>
<dbReference type="AlphaFoldDB" id="A0A6J6E7Q4"/>
<dbReference type="SUPFAM" id="SSF143011">
    <property type="entry name" value="RelE-like"/>
    <property type="match status" value="1"/>
</dbReference>
<keyword evidence="1" id="KW-1277">Toxin-antitoxin system</keyword>
<dbReference type="EMBL" id="CAEZTM010000021">
    <property type="protein sequence ID" value="CAB4569368.1"/>
    <property type="molecule type" value="Genomic_DNA"/>
</dbReference>
<sequence>MTPYRVVIEKKASRALVALDQHHRARITGAIELLARNPYPPAARKLTNRLAYRVRVGDYRIIYSVNDSTITVMVLAVGHRRDVYR</sequence>
<organism evidence="2">
    <name type="scientific">freshwater metagenome</name>
    <dbReference type="NCBI Taxonomy" id="449393"/>
    <lineage>
        <taxon>unclassified sequences</taxon>
        <taxon>metagenomes</taxon>
        <taxon>ecological metagenomes</taxon>
    </lineage>
</organism>
<dbReference type="PANTHER" id="PTHR35601:SF1">
    <property type="entry name" value="TOXIN RELE"/>
    <property type="match status" value="1"/>
</dbReference>
<reference evidence="2" key="1">
    <citation type="submission" date="2020-05" db="EMBL/GenBank/DDBJ databases">
        <authorList>
            <person name="Chiriac C."/>
            <person name="Salcher M."/>
            <person name="Ghai R."/>
            <person name="Kavagutti S V."/>
        </authorList>
    </citation>
    <scope>NUCLEOTIDE SEQUENCE</scope>
</reference>
<dbReference type="Pfam" id="PF05016">
    <property type="entry name" value="ParE_toxin"/>
    <property type="match status" value="1"/>
</dbReference>
<dbReference type="PANTHER" id="PTHR35601">
    <property type="entry name" value="TOXIN RELE"/>
    <property type="match status" value="1"/>
</dbReference>
<dbReference type="InterPro" id="IPR007712">
    <property type="entry name" value="RelE/ParE_toxin"/>
</dbReference>
<protein>
    <submittedName>
        <fullName evidence="2">Unannotated protein</fullName>
    </submittedName>
</protein>
<proteinExistence type="predicted"/>
<dbReference type="Gene3D" id="3.30.2310.20">
    <property type="entry name" value="RelE-like"/>
    <property type="match status" value="1"/>
</dbReference>
<dbReference type="InterPro" id="IPR035093">
    <property type="entry name" value="RelE/ParE_toxin_dom_sf"/>
</dbReference>
<name>A0A6J6E7Q4_9ZZZZ</name>
<evidence type="ECO:0000313" key="2">
    <source>
        <dbReference type="EMBL" id="CAB4569368.1"/>
    </source>
</evidence>